<keyword evidence="1" id="KW-0472">Membrane</keyword>
<name>A0ABY5KM74_9CELL</name>
<feature type="transmembrane region" description="Helical" evidence="1">
    <location>
        <begin position="60"/>
        <end position="78"/>
    </location>
</feature>
<feature type="transmembrane region" description="Helical" evidence="1">
    <location>
        <begin position="35"/>
        <end position="54"/>
    </location>
</feature>
<protein>
    <submittedName>
        <fullName evidence="2">Uncharacterized protein</fullName>
    </submittedName>
</protein>
<dbReference type="Proteomes" id="UP001316384">
    <property type="component" value="Chromosome"/>
</dbReference>
<feature type="transmembrane region" description="Helical" evidence="1">
    <location>
        <begin position="114"/>
        <end position="133"/>
    </location>
</feature>
<evidence type="ECO:0000313" key="3">
    <source>
        <dbReference type="Proteomes" id="UP001316384"/>
    </source>
</evidence>
<organism evidence="2 3">
    <name type="scientific">Cellulomonas xiejunii</name>
    <dbReference type="NCBI Taxonomy" id="2968083"/>
    <lineage>
        <taxon>Bacteria</taxon>
        <taxon>Bacillati</taxon>
        <taxon>Actinomycetota</taxon>
        <taxon>Actinomycetes</taxon>
        <taxon>Micrococcales</taxon>
        <taxon>Cellulomonadaceae</taxon>
        <taxon>Cellulomonas</taxon>
    </lineage>
</organism>
<keyword evidence="3" id="KW-1185">Reference proteome</keyword>
<feature type="transmembrane region" description="Helical" evidence="1">
    <location>
        <begin position="90"/>
        <end position="108"/>
    </location>
</feature>
<accession>A0ABY5KM74</accession>
<proteinExistence type="predicted"/>
<keyword evidence="1" id="KW-0812">Transmembrane</keyword>
<sequence>MTAVALLCRVSVVQNLPDYLDDVRRRERAARHTDSLVLAVHAVALGVLSFARGMPGSRPGLWQIAVPAVVYGLLWIVVRARERATGMGGGRDGFGAAAVLALALALFFPFSAIAAFMVGPAAFLGLGLVALGLRRRSRRLWCPGLALVVLGPLVQLYTVDNHVVFLGPQPGVVVLALLAVLLAVGSLRAFAAERAVLVGPRP</sequence>
<evidence type="ECO:0000256" key="1">
    <source>
        <dbReference type="SAM" id="Phobius"/>
    </source>
</evidence>
<keyword evidence="1" id="KW-1133">Transmembrane helix</keyword>
<feature type="transmembrane region" description="Helical" evidence="1">
    <location>
        <begin position="140"/>
        <end position="159"/>
    </location>
</feature>
<evidence type="ECO:0000313" key="2">
    <source>
        <dbReference type="EMBL" id="UUI70920.1"/>
    </source>
</evidence>
<dbReference type="EMBL" id="CP101987">
    <property type="protein sequence ID" value="UUI70920.1"/>
    <property type="molecule type" value="Genomic_DNA"/>
</dbReference>
<reference evidence="2 3" key="1">
    <citation type="submission" date="2022-07" db="EMBL/GenBank/DDBJ databases">
        <title>Novel species in genus cellulomonas.</title>
        <authorList>
            <person name="Ye L."/>
        </authorList>
    </citation>
    <scope>NUCLEOTIDE SEQUENCE [LARGE SCALE GENOMIC DNA]</scope>
    <source>
        <strain evidence="3">zg-B89</strain>
    </source>
</reference>
<dbReference type="RefSeq" id="WP_227576255.1">
    <property type="nucleotide sequence ID" value="NZ_CP101987.1"/>
</dbReference>
<feature type="transmembrane region" description="Helical" evidence="1">
    <location>
        <begin position="171"/>
        <end position="191"/>
    </location>
</feature>
<gene>
    <name evidence="2" type="ORF">NP048_14125</name>
</gene>